<feature type="domain" description="Luciferase-like" evidence="2">
    <location>
        <begin position="18"/>
        <end position="233"/>
    </location>
</feature>
<dbReference type="PANTHER" id="PTHR43244">
    <property type="match status" value="1"/>
</dbReference>
<comment type="caution">
    <text evidence="3">The sequence shown here is derived from an EMBL/GenBank/DDBJ whole genome shotgun (WGS) entry which is preliminary data.</text>
</comment>
<dbReference type="EMBL" id="BAAAMR010000024">
    <property type="protein sequence ID" value="GAA2136898.1"/>
    <property type="molecule type" value="Genomic_DNA"/>
</dbReference>
<dbReference type="RefSeq" id="WP_344267183.1">
    <property type="nucleotide sequence ID" value="NZ_BAAAMR010000024.1"/>
</dbReference>
<keyword evidence="1" id="KW-0560">Oxidoreductase</keyword>
<evidence type="ECO:0000259" key="2">
    <source>
        <dbReference type="Pfam" id="PF00296"/>
    </source>
</evidence>
<evidence type="ECO:0000313" key="3">
    <source>
        <dbReference type="EMBL" id="GAA2136898.1"/>
    </source>
</evidence>
<protein>
    <submittedName>
        <fullName evidence="3">LLM class F420-dependent oxidoreductase</fullName>
    </submittedName>
</protein>
<dbReference type="Gene3D" id="3.20.20.30">
    <property type="entry name" value="Luciferase-like domain"/>
    <property type="match status" value="1"/>
</dbReference>
<dbReference type="Pfam" id="PF00296">
    <property type="entry name" value="Bac_luciferase"/>
    <property type="match status" value="1"/>
</dbReference>
<accession>A0ABN2Z593</accession>
<dbReference type="InterPro" id="IPR050564">
    <property type="entry name" value="F420-G6PD/mer"/>
</dbReference>
<dbReference type="InterPro" id="IPR036661">
    <property type="entry name" value="Luciferase-like_sf"/>
</dbReference>
<gene>
    <name evidence="3" type="ORF">GCM10009727_31900</name>
</gene>
<reference evidence="3 4" key="1">
    <citation type="journal article" date="2019" name="Int. J. Syst. Evol. Microbiol.">
        <title>The Global Catalogue of Microorganisms (GCM) 10K type strain sequencing project: providing services to taxonomists for standard genome sequencing and annotation.</title>
        <authorList>
            <consortium name="The Broad Institute Genomics Platform"/>
            <consortium name="The Broad Institute Genome Sequencing Center for Infectious Disease"/>
            <person name="Wu L."/>
            <person name="Ma J."/>
        </authorList>
    </citation>
    <scope>NUCLEOTIDE SEQUENCE [LARGE SCALE GENOMIC DNA]</scope>
    <source>
        <strain evidence="3 4">JCM 13850</strain>
    </source>
</reference>
<evidence type="ECO:0000256" key="1">
    <source>
        <dbReference type="ARBA" id="ARBA00023002"/>
    </source>
</evidence>
<dbReference type="NCBIfam" id="TIGR03619">
    <property type="entry name" value="F420_Rv2161c"/>
    <property type="match status" value="1"/>
</dbReference>
<sequence>MRLGITMFATDLTMPPHELAREAEERGFASLYIPEHTHIPVARTTAPPTGDATLAPEYARTLDPFVALAAAAVVTERITLGTGILLPAQREPIVTAKAVATLDRLAGGRVALGVGYGWNAEEGADHGVPWKRRRAVVREHVLAMRELWTRDEASFKGEFVSFEASWSWPKPAGRVPVLLGGAPGPTLFAHIAEYGDGWLPIGGAGIREALPDLRRACAEAGRDMVPVVPFGTVPSAEKLDHYASAGVEEVVLRVPAGGRDAVLPVLDEYARAYL</sequence>
<dbReference type="SUPFAM" id="SSF51679">
    <property type="entry name" value="Bacterial luciferase-like"/>
    <property type="match status" value="1"/>
</dbReference>
<dbReference type="InterPro" id="IPR011251">
    <property type="entry name" value="Luciferase-like_dom"/>
</dbReference>
<organism evidence="3 4">
    <name type="scientific">Actinomadura napierensis</name>
    <dbReference type="NCBI Taxonomy" id="267854"/>
    <lineage>
        <taxon>Bacteria</taxon>
        <taxon>Bacillati</taxon>
        <taxon>Actinomycetota</taxon>
        <taxon>Actinomycetes</taxon>
        <taxon>Streptosporangiales</taxon>
        <taxon>Thermomonosporaceae</taxon>
        <taxon>Actinomadura</taxon>
    </lineage>
</organism>
<dbReference type="Proteomes" id="UP001501020">
    <property type="component" value="Unassembled WGS sequence"/>
</dbReference>
<evidence type="ECO:0000313" key="4">
    <source>
        <dbReference type="Proteomes" id="UP001501020"/>
    </source>
</evidence>
<name>A0ABN2Z593_9ACTN</name>
<keyword evidence="4" id="KW-1185">Reference proteome</keyword>
<dbReference type="InterPro" id="IPR019921">
    <property type="entry name" value="Lucif-like_OxRdtase_Rv2161c"/>
</dbReference>
<dbReference type="PANTHER" id="PTHR43244:SF1">
    <property type="entry name" value="5,10-METHYLENETETRAHYDROMETHANOPTERIN REDUCTASE"/>
    <property type="match status" value="1"/>
</dbReference>
<proteinExistence type="predicted"/>